<dbReference type="SMART" id="SM00235">
    <property type="entry name" value="ZnMc"/>
    <property type="match status" value="1"/>
</dbReference>
<keyword evidence="8" id="KW-1185">Reference proteome</keyword>
<evidence type="ECO:0000256" key="3">
    <source>
        <dbReference type="ARBA" id="ARBA00022801"/>
    </source>
</evidence>
<keyword evidence="4" id="KW-0862">Zinc</keyword>
<dbReference type="PANTHER" id="PTHR10201:SF272">
    <property type="entry name" value="METALLOENDOPROTEINASE 5-MMP"/>
    <property type="match status" value="1"/>
</dbReference>
<keyword evidence="2" id="KW-0479">Metal-binding</keyword>
<dbReference type="GO" id="GO:0031012">
    <property type="term" value="C:extracellular matrix"/>
    <property type="evidence" value="ECO:0007669"/>
    <property type="project" value="InterPro"/>
</dbReference>
<dbReference type="GO" id="GO:0006508">
    <property type="term" value="P:proteolysis"/>
    <property type="evidence" value="ECO:0007669"/>
    <property type="project" value="UniProtKB-KW"/>
</dbReference>
<dbReference type="InterPro" id="IPR006026">
    <property type="entry name" value="Peptidase_Metallo"/>
</dbReference>
<evidence type="ECO:0000256" key="5">
    <source>
        <dbReference type="SAM" id="MobiDB-lite"/>
    </source>
</evidence>
<evidence type="ECO:0000313" key="7">
    <source>
        <dbReference type="EMBL" id="KRO26857.1"/>
    </source>
</evidence>
<proteinExistence type="predicted"/>
<gene>
    <name evidence="7" type="ORF">DY78_GL000541</name>
</gene>
<feature type="domain" description="Peptidase metallopeptidase" evidence="6">
    <location>
        <begin position="93"/>
        <end position="245"/>
    </location>
</feature>
<accession>A0A0R2NM98</accession>
<sequence>MVIVLAVGWGYNNRATYLPQVETAVGYYGTKLATALSGHLSSQLVKNAADNTEAASSSSNSSKTKTSTTTTSSTGTSSSTSNVVVTPTESIVQGVTLSKTYYYQFDSDLSAAGRRVFKDAIAEYNATGLVHLVEGTAPKRANSITFSVYYKKMAADSSTVELGHGGPKIVKRVSWKGTTTWNEATASLNGDYSAAFSDSVAVHELGHALGLDHSTSTDSVMYPVSQGKYKLSTGDIDGLKKIYNKSK</sequence>
<dbReference type="InterPro" id="IPR024079">
    <property type="entry name" value="MetalloPept_cat_dom_sf"/>
</dbReference>
<evidence type="ECO:0000256" key="1">
    <source>
        <dbReference type="ARBA" id="ARBA00022670"/>
    </source>
</evidence>
<protein>
    <submittedName>
        <fullName evidence="7">Extracellular zinc metalloproteinase</fullName>
    </submittedName>
</protein>
<evidence type="ECO:0000256" key="2">
    <source>
        <dbReference type="ARBA" id="ARBA00022723"/>
    </source>
</evidence>
<dbReference type="GO" id="GO:0030574">
    <property type="term" value="P:collagen catabolic process"/>
    <property type="evidence" value="ECO:0007669"/>
    <property type="project" value="TreeGrafter"/>
</dbReference>
<keyword evidence="1" id="KW-0645">Protease</keyword>
<dbReference type="GO" id="GO:0030198">
    <property type="term" value="P:extracellular matrix organization"/>
    <property type="evidence" value="ECO:0007669"/>
    <property type="project" value="TreeGrafter"/>
</dbReference>
<dbReference type="Proteomes" id="UP000050920">
    <property type="component" value="Unassembled WGS sequence"/>
</dbReference>
<organism evidence="7 8">
    <name type="scientific">Lactiplantibacillus fabifermentans DSM 21115</name>
    <dbReference type="NCBI Taxonomy" id="1413187"/>
    <lineage>
        <taxon>Bacteria</taxon>
        <taxon>Bacillati</taxon>
        <taxon>Bacillota</taxon>
        <taxon>Bacilli</taxon>
        <taxon>Lactobacillales</taxon>
        <taxon>Lactobacillaceae</taxon>
        <taxon>Lactiplantibacillus</taxon>
    </lineage>
</organism>
<dbReference type="SUPFAM" id="SSF55486">
    <property type="entry name" value="Metalloproteases ('zincins'), catalytic domain"/>
    <property type="match status" value="1"/>
</dbReference>
<evidence type="ECO:0000259" key="6">
    <source>
        <dbReference type="SMART" id="SM00235"/>
    </source>
</evidence>
<dbReference type="AlphaFoldDB" id="A0A0R2NM98"/>
<dbReference type="InterPro" id="IPR001818">
    <property type="entry name" value="Pept_M10_metallopeptidase"/>
</dbReference>
<name>A0A0R2NM98_9LACO</name>
<feature type="compositionally biased region" description="Low complexity" evidence="5">
    <location>
        <begin position="56"/>
        <end position="82"/>
    </location>
</feature>
<reference evidence="7 8" key="1">
    <citation type="journal article" date="2015" name="Genome Announc.">
        <title>Expanding the biotechnology potential of lactobacilli through comparative genomics of 213 strains and associated genera.</title>
        <authorList>
            <person name="Sun Z."/>
            <person name="Harris H.M."/>
            <person name="McCann A."/>
            <person name="Guo C."/>
            <person name="Argimon S."/>
            <person name="Zhang W."/>
            <person name="Yang X."/>
            <person name="Jeffery I.B."/>
            <person name="Cooney J.C."/>
            <person name="Kagawa T.F."/>
            <person name="Liu W."/>
            <person name="Song Y."/>
            <person name="Salvetti E."/>
            <person name="Wrobel A."/>
            <person name="Rasinkangas P."/>
            <person name="Parkhill J."/>
            <person name="Rea M.C."/>
            <person name="O'Sullivan O."/>
            <person name="Ritari J."/>
            <person name="Douillard F.P."/>
            <person name="Paul Ross R."/>
            <person name="Yang R."/>
            <person name="Briner A.E."/>
            <person name="Felis G.E."/>
            <person name="de Vos W.M."/>
            <person name="Barrangou R."/>
            <person name="Klaenhammer T.R."/>
            <person name="Caufield P.W."/>
            <person name="Cui Y."/>
            <person name="Zhang H."/>
            <person name="O'Toole P.W."/>
        </authorList>
    </citation>
    <scope>NUCLEOTIDE SEQUENCE [LARGE SCALE GENOMIC DNA]</scope>
    <source>
        <strain evidence="7 8">DSM 21115</strain>
    </source>
</reference>
<comment type="caution">
    <text evidence="7">The sequence shown here is derived from an EMBL/GenBank/DDBJ whole genome shotgun (WGS) entry which is preliminary data.</text>
</comment>
<dbReference type="GO" id="GO:0008270">
    <property type="term" value="F:zinc ion binding"/>
    <property type="evidence" value="ECO:0007669"/>
    <property type="project" value="InterPro"/>
</dbReference>
<feature type="region of interest" description="Disordered" evidence="5">
    <location>
        <begin position="53"/>
        <end position="83"/>
    </location>
</feature>
<dbReference type="Pfam" id="PF00413">
    <property type="entry name" value="Peptidase_M10"/>
    <property type="match status" value="1"/>
</dbReference>
<dbReference type="GO" id="GO:0004222">
    <property type="term" value="F:metalloendopeptidase activity"/>
    <property type="evidence" value="ECO:0007669"/>
    <property type="project" value="InterPro"/>
</dbReference>
<evidence type="ECO:0000313" key="8">
    <source>
        <dbReference type="Proteomes" id="UP000050920"/>
    </source>
</evidence>
<dbReference type="PANTHER" id="PTHR10201">
    <property type="entry name" value="MATRIX METALLOPROTEINASE"/>
    <property type="match status" value="1"/>
</dbReference>
<keyword evidence="3" id="KW-0378">Hydrolase</keyword>
<dbReference type="EMBL" id="AYGX02000102">
    <property type="protein sequence ID" value="KRO26857.1"/>
    <property type="molecule type" value="Genomic_DNA"/>
</dbReference>
<evidence type="ECO:0000256" key="4">
    <source>
        <dbReference type="ARBA" id="ARBA00022833"/>
    </source>
</evidence>
<dbReference type="Gene3D" id="3.40.390.10">
    <property type="entry name" value="Collagenase (Catalytic Domain)"/>
    <property type="match status" value="1"/>
</dbReference>